<evidence type="ECO:0008006" key="3">
    <source>
        <dbReference type="Google" id="ProtNLM"/>
    </source>
</evidence>
<dbReference type="PANTHER" id="PTHR36013">
    <property type="entry name" value="ATP SYNTHASE 24 KDA SUBUNIT, MITOCHONDRIAL-RELATED"/>
    <property type="match status" value="1"/>
</dbReference>
<gene>
    <name evidence="1" type="ORF">WJX73_009607</name>
</gene>
<dbReference type="AlphaFoldDB" id="A0AAW1NWX6"/>
<evidence type="ECO:0000313" key="1">
    <source>
        <dbReference type="EMBL" id="KAK9800767.1"/>
    </source>
</evidence>
<protein>
    <recommendedName>
        <fullName evidence="3">ATP synthase subunit d, mitochondrial</fullName>
    </recommendedName>
</protein>
<reference evidence="1 2" key="1">
    <citation type="journal article" date="2024" name="Nat. Commun.">
        <title>Phylogenomics reveals the evolutionary origins of lichenization in chlorophyte algae.</title>
        <authorList>
            <person name="Puginier C."/>
            <person name="Libourel C."/>
            <person name="Otte J."/>
            <person name="Skaloud P."/>
            <person name="Haon M."/>
            <person name="Grisel S."/>
            <person name="Petersen M."/>
            <person name="Berrin J.G."/>
            <person name="Delaux P.M."/>
            <person name="Dal Grande F."/>
            <person name="Keller J."/>
        </authorList>
    </citation>
    <scope>NUCLEOTIDE SEQUENCE [LARGE SCALE GENOMIC DNA]</scope>
    <source>
        <strain evidence="1 2">SAG 2036</strain>
    </source>
</reference>
<organism evidence="1 2">
    <name type="scientific">Symbiochloris irregularis</name>
    <dbReference type="NCBI Taxonomy" id="706552"/>
    <lineage>
        <taxon>Eukaryota</taxon>
        <taxon>Viridiplantae</taxon>
        <taxon>Chlorophyta</taxon>
        <taxon>core chlorophytes</taxon>
        <taxon>Trebouxiophyceae</taxon>
        <taxon>Trebouxiales</taxon>
        <taxon>Trebouxiaceae</taxon>
        <taxon>Symbiochloris</taxon>
    </lineage>
</organism>
<name>A0AAW1NWX6_9CHLO</name>
<dbReference type="EMBL" id="JALJOQ010000081">
    <property type="protein sequence ID" value="KAK9800767.1"/>
    <property type="molecule type" value="Genomic_DNA"/>
</dbReference>
<proteinExistence type="predicted"/>
<dbReference type="Pfam" id="PF15704">
    <property type="entry name" value="Mt_ATP_synt"/>
    <property type="match status" value="1"/>
</dbReference>
<accession>A0AAW1NWX6</accession>
<comment type="caution">
    <text evidence="1">The sequence shown here is derived from an EMBL/GenBank/DDBJ whole genome shotgun (WGS) entry which is preliminary data.</text>
</comment>
<dbReference type="PANTHER" id="PTHR36013:SF2">
    <property type="entry name" value="ATP SYNTHASE 24 KDA SUBUNIT, MITOCHONDRIAL-RELATED"/>
    <property type="match status" value="1"/>
</dbReference>
<dbReference type="Proteomes" id="UP001465755">
    <property type="component" value="Unassembled WGS sequence"/>
</dbReference>
<evidence type="ECO:0000313" key="2">
    <source>
        <dbReference type="Proteomes" id="UP001465755"/>
    </source>
</evidence>
<sequence>MALLLQSGRVGWRQIVAPGSAITASCSGHYREYAAAAPATSQEEDDVVLSVFKEQQRHYREFLKGMKNIAIPLNGDENAIKKYATEVEALKKKIGMPGVEETLSATLDYKMSVARYNVRKFISAATEGVELGEYAGVVAEVSKAVDEIEKETGAPLDASNDQGWDNLRKRLEGIQKQHGLDDYAKIKDEATLDMYKQQLAKIRQSAIDSMDAVKRKEGLDYINIDPANIKFKL</sequence>
<dbReference type="InterPro" id="IPR031432">
    <property type="entry name" value="MGP1"/>
</dbReference>
<keyword evidence="2" id="KW-1185">Reference proteome</keyword>